<dbReference type="eggNOG" id="KOG0158">
    <property type="taxonomic scope" value="Eukaryota"/>
</dbReference>
<dbReference type="PROSITE" id="PS00086">
    <property type="entry name" value="CYTOCHROME_P450"/>
    <property type="match status" value="1"/>
</dbReference>
<evidence type="ECO:0000256" key="9">
    <source>
        <dbReference type="PIRSR" id="PIRSR602401-1"/>
    </source>
</evidence>
<feature type="transmembrane region" description="Helical" evidence="11">
    <location>
        <begin position="6"/>
        <end position="34"/>
    </location>
</feature>
<dbReference type="OrthoDB" id="2789670at2759"/>
<dbReference type="Pfam" id="PF00067">
    <property type="entry name" value="p450"/>
    <property type="match status" value="1"/>
</dbReference>
<evidence type="ECO:0000256" key="8">
    <source>
        <dbReference type="ARBA" id="ARBA00043906"/>
    </source>
</evidence>
<evidence type="ECO:0000256" key="3">
    <source>
        <dbReference type="ARBA" id="ARBA00022617"/>
    </source>
</evidence>
<keyword evidence="11" id="KW-1133">Transmembrane helix</keyword>
<keyword evidence="4 9" id="KW-0479">Metal-binding</keyword>
<dbReference type="AlphaFoldDB" id="B3RXG9"/>
<dbReference type="CTD" id="6753526"/>
<keyword evidence="3 9" id="KW-0349">Heme</keyword>
<organism evidence="12 13">
    <name type="scientific">Trichoplax adhaerens</name>
    <name type="common">Trichoplax reptans</name>
    <dbReference type="NCBI Taxonomy" id="10228"/>
    <lineage>
        <taxon>Eukaryota</taxon>
        <taxon>Metazoa</taxon>
        <taxon>Placozoa</taxon>
        <taxon>Uniplacotomia</taxon>
        <taxon>Trichoplacea</taxon>
        <taxon>Trichoplacidae</taxon>
        <taxon>Trichoplax</taxon>
    </lineage>
</organism>
<name>B3RXG9_TRIAD</name>
<protein>
    <recommendedName>
        <fullName evidence="14">Cytochrome P450</fullName>
    </recommendedName>
</protein>
<evidence type="ECO:0000256" key="10">
    <source>
        <dbReference type="RuleBase" id="RU000461"/>
    </source>
</evidence>
<keyword evidence="5 10" id="KW-0560">Oxidoreductase</keyword>
<comment type="cofactor">
    <cofactor evidence="1 9">
        <name>heme</name>
        <dbReference type="ChEBI" id="CHEBI:30413"/>
    </cofactor>
</comment>
<evidence type="ECO:0000256" key="1">
    <source>
        <dbReference type="ARBA" id="ARBA00001971"/>
    </source>
</evidence>
<dbReference type="InterPro" id="IPR036396">
    <property type="entry name" value="Cyt_P450_sf"/>
</dbReference>
<dbReference type="Proteomes" id="UP000009022">
    <property type="component" value="Unassembled WGS sequence"/>
</dbReference>
<dbReference type="InParanoid" id="B3RXG9"/>
<comment type="similarity">
    <text evidence="2 10">Belongs to the cytochrome P450 family.</text>
</comment>
<feature type="binding site" description="axial binding residue" evidence="9">
    <location>
        <position position="449"/>
    </location>
    <ligand>
        <name>heme</name>
        <dbReference type="ChEBI" id="CHEBI:30413"/>
    </ligand>
    <ligandPart>
        <name>Fe</name>
        <dbReference type="ChEBI" id="CHEBI:18248"/>
    </ligandPart>
</feature>
<sequence>MDTLYIISAIFWFPSSWIQIVVISLFYSLIYSIFKHYCLPYRVLRRTGIPFDRPTYLVGNNFDFDPLTLHKRQLEQQKKYGLVYGDFFFTIPTIFIADPEMIKSIMVTHFSNFCNRFQAINMPILFEKSILRIADEPWKRIRTVMIGSFSAAKLKPIGNLVSDSCRILMISFDEGFHKNKKVSLTKPCEHLSMHVLLAAAFGIEFETLKDESKITEAVNVLFANMPVGLRMVMMLSIRLWEFLEPLMGGKVLSSMDYLMQIVLNVINDRRNNIKLNKSCRQDILQMLIEAGDKGKLTDEEIVAQVFFLMVGGYQTTANTLMFALHSIATNSNVQEKLYDEIQAKYDNNNCHIDYDFVLELPYLKMVLEETTRMYPPVIFPDRGVKEDITINGLLIPKEVMIGFPTYAIHHNPDYWPNPEEFRPERFTVEEKAKQIPFSYITFGGGQRHCLGMRLAKLEVKMAIVNILLKYELFPVEETKVPLEIKSEATLMPVEEIILGLKKR</sequence>
<dbReference type="GO" id="GO:0016705">
    <property type="term" value="F:oxidoreductase activity, acting on paired donors, with incorporation or reduction of molecular oxygen"/>
    <property type="evidence" value="ECO:0007669"/>
    <property type="project" value="InterPro"/>
</dbReference>
<evidence type="ECO:0000256" key="5">
    <source>
        <dbReference type="ARBA" id="ARBA00023002"/>
    </source>
</evidence>
<dbReference type="KEGG" id="tad:TRIADDRAFT_56204"/>
<evidence type="ECO:0000313" key="13">
    <source>
        <dbReference type="Proteomes" id="UP000009022"/>
    </source>
</evidence>
<evidence type="ECO:0008006" key="14">
    <source>
        <dbReference type="Google" id="ProtNLM"/>
    </source>
</evidence>
<evidence type="ECO:0000256" key="7">
    <source>
        <dbReference type="ARBA" id="ARBA00023033"/>
    </source>
</evidence>
<dbReference type="GO" id="GO:0004497">
    <property type="term" value="F:monooxygenase activity"/>
    <property type="evidence" value="ECO:0007669"/>
    <property type="project" value="UniProtKB-KW"/>
</dbReference>
<evidence type="ECO:0000256" key="2">
    <source>
        <dbReference type="ARBA" id="ARBA00010617"/>
    </source>
</evidence>
<reference evidence="12 13" key="1">
    <citation type="journal article" date="2008" name="Nature">
        <title>The Trichoplax genome and the nature of placozoans.</title>
        <authorList>
            <person name="Srivastava M."/>
            <person name="Begovic E."/>
            <person name="Chapman J."/>
            <person name="Putnam N.H."/>
            <person name="Hellsten U."/>
            <person name="Kawashima T."/>
            <person name="Kuo A."/>
            <person name="Mitros T."/>
            <person name="Salamov A."/>
            <person name="Carpenter M.L."/>
            <person name="Signorovitch A.Y."/>
            <person name="Moreno M.A."/>
            <person name="Kamm K."/>
            <person name="Grimwood J."/>
            <person name="Schmutz J."/>
            <person name="Shapiro H."/>
            <person name="Grigoriev I.V."/>
            <person name="Buss L.W."/>
            <person name="Schierwater B."/>
            <person name="Dellaporta S.L."/>
            <person name="Rokhsar D.S."/>
        </authorList>
    </citation>
    <scope>NUCLEOTIDE SEQUENCE [LARGE SCALE GENOMIC DNA]</scope>
    <source>
        <strain evidence="12 13">Grell-BS-1999</strain>
    </source>
</reference>
<dbReference type="PRINTS" id="PR00385">
    <property type="entry name" value="P450"/>
</dbReference>
<evidence type="ECO:0000256" key="6">
    <source>
        <dbReference type="ARBA" id="ARBA00023004"/>
    </source>
</evidence>
<dbReference type="PANTHER" id="PTHR24302:SF15">
    <property type="entry name" value="FATTY-ACID PEROXYGENASE"/>
    <property type="match status" value="1"/>
</dbReference>
<dbReference type="PANTHER" id="PTHR24302">
    <property type="entry name" value="CYTOCHROME P450 FAMILY 3"/>
    <property type="match status" value="1"/>
</dbReference>
<gene>
    <name evidence="12" type="ORF">TRIADDRAFT_56204</name>
</gene>
<dbReference type="InterPro" id="IPR050705">
    <property type="entry name" value="Cytochrome_P450_3A"/>
</dbReference>
<dbReference type="HOGENOM" id="CLU_001570_5_2_1"/>
<dbReference type="InterPro" id="IPR001128">
    <property type="entry name" value="Cyt_P450"/>
</dbReference>
<keyword evidence="13" id="KW-1185">Reference proteome</keyword>
<dbReference type="GeneID" id="6753526"/>
<dbReference type="InterPro" id="IPR002401">
    <property type="entry name" value="Cyt_P450_E_grp-I"/>
</dbReference>
<comment type="function">
    <text evidence="8">Cytochromes P450 are a group of heme-thiolate monooxygenases. They oxidize a variety of structurally unrelated compounds, including steroids, fatty acids, and xenobiotics.</text>
</comment>
<dbReference type="OMA" id="KCEANEL"/>
<dbReference type="PRINTS" id="PR00463">
    <property type="entry name" value="EP450I"/>
</dbReference>
<keyword evidence="7 10" id="KW-0503">Monooxygenase</keyword>
<feature type="transmembrane region" description="Helical" evidence="11">
    <location>
        <begin position="80"/>
        <end position="97"/>
    </location>
</feature>
<accession>B3RXG9</accession>
<dbReference type="GO" id="GO:0005506">
    <property type="term" value="F:iron ion binding"/>
    <property type="evidence" value="ECO:0007669"/>
    <property type="project" value="InterPro"/>
</dbReference>
<dbReference type="Gene3D" id="1.10.630.10">
    <property type="entry name" value="Cytochrome P450"/>
    <property type="match status" value="1"/>
</dbReference>
<dbReference type="InterPro" id="IPR017972">
    <property type="entry name" value="Cyt_P450_CS"/>
</dbReference>
<dbReference type="GO" id="GO:0020037">
    <property type="term" value="F:heme binding"/>
    <property type="evidence" value="ECO:0007669"/>
    <property type="project" value="InterPro"/>
</dbReference>
<proteinExistence type="inferred from homology"/>
<dbReference type="FunCoup" id="B3RXG9">
    <property type="interactions" value="90"/>
</dbReference>
<dbReference type="FunFam" id="1.10.630.10:FF:000182">
    <property type="entry name" value="Cytochrome P450 3A4"/>
    <property type="match status" value="1"/>
</dbReference>
<dbReference type="RefSeq" id="XP_002112313.1">
    <property type="nucleotide sequence ID" value="XM_002112277.1"/>
</dbReference>
<keyword evidence="11" id="KW-0472">Membrane</keyword>
<evidence type="ECO:0000256" key="11">
    <source>
        <dbReference type="SAM" id="Phobius"/>
    </source>
</evidence>
<keyword evidence="6 9" id="KW-0408">Iron</keyword>
<dbReference type="CDD" id="cd11055">
    <property type="entry name" value="CYP3A-like"/>
    <property type="match status" value="1"/>
</dbReference>
<evidence type="ECO:0000256" key="4">
    <source>
        <dbReference type="ARBA" id="ARBA00022723"/>
    </source>
</evidence>
<dbReference type="SUPFAM" id="SSF48264">
    <property type="entry name" value="Cytochrome P450"/>
    <property type="match status" value="1"/>
</dbReference>
<dbReference type="EMBL" id="DS985245">
    <property type="protein sequence ID" value="EDV24423.1"/>
    <property type="molecule type" value="Genomic_DNA"/>
</dbReference>
<evidence type="ECO:0000313" key="12">
    <source>
        <dbReference type="EMBL" id="EDV24423.1"/>
    </source>
</evidence>
<dbReference type="PhylomeDB" id="B3RXG9"/>
<keyword evidence="11" id="KW-0812">Transmembrane</keyword>